<dbReference type="AlphaFoldDB" id="A0A9D1NL32"/>
<feature type="chain" id="PRO_5039235673" evidence="1">
    <location>
        <begin position="21"/>
        <end position="231"/>
    </location>
</feature>
<accession>A0A9D1NL32</accession>
<keyword evidence="1" id="KW-0732">Signal</keyword>
<dbReference type="InterPro" id="IPR017850">
    <property type="entry name" value="Alkaline_phosphatase_core_sf"/>
</dbReference>
<name>A0A9D1NL32_9BACT</name>
<dbReference type="Proteomes" id="UP000886845">
    <property type="component" value="Unassembled WGS sequence"/>
</dbReference>
<reference evidence="2" key="2">
    <citation type="journal article" date="2021" name="PeerJ">
        <title>Extensive microbial diversity within the chicken gut microbiome revealed by metagenomics and culture.</title>
        <authorList>
            <person name="Gilroy R."/>
            <person name="Ravi A."/>
            <person name="Getino M."/>
            <person name="Pursley I."/>
            <person name="Horton D.L."/>
            <person name="Alikhan N.F."/>
            <person name="Baker D."/>
            <person name="Gharbi K."/>
            <person name="Hall N."/>
            <person name="Watson M."/>
            <person name="Adriaenssens E.M."/>
            <person name="Foster-Nyarko E."/>
            <person name="Jarju S."/>
            <person name="Secka A."/>
            <person name="Antonio M."/>
            <person name="Oren A."/>
            <person name="Chaudhuri R.R."/>
            <person name="La Ragione R."/>
            <person name="Hildebrand F."/>
            <person name="Pallen M.J."/>
        </authorList>
    </citation>
    <scope>NUCLEOTIDE SEQUENCE</scope>
    <source>
        <strain evidence="2">35461</strain>
    </source>
</reference>
<feature type="signal peptide" evidence="1">
    <location>
        <begin position="1"/>
        <end position="20"/>
    </location>
</feature>
<feature type="non-terminal residue" evidence="2">
    <location>
        <position position="231"/>
    </location>
</feature>
<comment type="caution">
    <text evidence="2">The sequence shown here is derived from an EMBL/GenBank/DDBJ whole genome shotgun (WGS) entry which is preliminary data.</text>
</comment>
<evidence type="ECO:0000313" key="2">
    <source>
        <dbReference type="EMBL" id="HIV08626.1"/>
    </source>
</evidence>
<organism evidence="2 3">
    <name type="scientific">Candidatus Spyradenecus faecavium</name>
    <dbReference type="NCBI Taxonomy" id="2840947"/>
    <lineage>
        <taxon>Bacteria</taxon>
        <taxon>Pseudomonadati</taxon>
        <taxon>Lentisphaerota</taxon>
        <taxon>Lentisphaeria</taxon>
        <taxon>Lentisphaerales</taxon>
        <taxon>Lentisphaeraceae</taxon>
        <taxon>Lentisphaeraceae incertae sedis</taxon>
        <taxon>Candidatus Spyradenecus</taxon>
    </lineage>
</organism>
<evidence type="ECO:0000313" key="3">
    <source>
        <dbReference type="Proteomes" id="UP000886845"/>
    </source>
</evidence>
<proteinExistence type="predicted"/>
<gene>
    <name evidence="2" type="ORF">IAC79_00730</name>
</gene>
<protein>
    <submittedName>
        <fullName evidence="2">Uncharacterized protein</fullName>
    </submittedName>
</protein>
<reference evidence="2" key="1">
    <citation type="submission" date="2020-10" db="EMBL/GenBank/DDBJ databases">
        <authorList>
            <person name="Gilroy R."/>
        </authorList>
    </citation>
    <scope>NUCLEOTIDE SEQUENCE</scope>
    <source>
        <strain evidence="2">35461</strain>
    </source>
</reference>
<dbReference type="SUPFAM" id="SSF53649">
    <property type="entry name" value="Alkaline phosphatase-like"/>
    <property type="match status" value="1"/>
</dbReference>
<dbReference type="EMBL" id="DVOR01000025">
    <property type="protein sequence ID" value="HIV08626.1"/>
    <property type="molecule type" value="Genomic_DNA"/>
</dbReference>
<sequence>MRRLAALALAALLCPALATAATRAEPKPAPDQAAVLELRGQHRDVRCPDILFLAPLPNAPAAAYAKALAPAEAAGFTLPNASLPAADFHSAGPLPILKAAGYRLRRVRGIPWQEACARIASMMALRHKTRVEDGLELDPLCVFLEAEASPADLAASLPALLGADALLILAPQRAEGLPLIVAWRDVIWPGHRDARAIRPEHWVPTVADVVGLPPPAESGAVSLFPLLTSVG</sequence>
<evidence type="ECO:0000256" key="1">
    <source>
        <dbReference type="SAM" id="SignalP"/>
    </source>
</evidence>